<dbReference type="EMBL" id="GBXM01018511">
    <property type="protein sequence ID" value="JAH90066.1"/>
    <property type="molecule type" value="Transcribed_RNA"/>
</dbReference>
<name>A0A0E9WIE2_ANGAN</name>
<organism evidence="1">
    <name type="scientific">Anguilla anguilla</name>
    <name type="common">European freshwater eel</name>
    <name type="synonym">Muraena anguilla</name>
    <dbReference type="NCBI Taxonomy" id="7936"/>
    <lineage>
        <taxon>Eukaryota</taxon>
        <taxon>Metazoa</taxon>
        <taxon>Chordata</taxon>
        <taxon>Craniata</taxon>
        <taxon>Vertebrata</taxon>
        <taxon>Euteleostomi</taxon>
        <taxon>Actinopterygii</taxon>
        <taxon>Neopterygii</taxon>
        <taxon>Teleostei</taxon>
        <taxon>Anguilliformes</taxon>
        <taxon>Anguillidae</taxon>
        <taxon>Anguilla</taxon>
    </lineage>
</organism>
<sequence>MSFSMATINKTYSEIFKLQWCRIN</sequence>
<reference evidence="1" key="2">
    <citation type="journal article" date="2015" name="Fish Shellfish Immunol.">
        <title>Early steps in the European eel (Anguilla anguilla)-Vibrio vulnificus interaction in the gills: Role of the RtxA13 toxin.</title>
        <authorList>
            <person name="Callol A."/>
            <person name="Pajuelo D."/>
            <person name="Ebbesson L."/>
            <person name="Teles M."/>
            <person name="MacKenzie S."/>
            <person name="Amaro C."/>
        </authorList>
    </citation>
    <scope>NUCLEOTIDE SEQUENCE</scope>
</reference>
<protein>
    <submittedName>
        <fullName evidence="1">Uncharacterized protein</fullName>
    </submittedName>
</protein>
<reference evidence="1" key="1">
    <citation type="submission" date="2014-11" db="EMBL/GenBank/DDBJ databases">
        <authorList>
            <person name="Amaro Gonzalez C."/>
        </authorList>
    </citation>
    <scope>NUCLEOTIDE SEQUENCE</scope>
</reference>
<accession>A0A0E9WIE2</accession>
<dbReference type="AlphaFoldDB" id="A0A0E9WIE2"/>
<evidence type="ECO:0000313" key="1">
    <source>
        <dbReference type="EMBL" id="JAH90066.1"/>
    </source>
</evidence>
<proteinExistence type="predicted"/>